<dbReference type="GO" id="GO:0004176">
    <property type="term" value="F:ATP-dependent peptidase activity"/>
    <property type="evidence" value="ECO:0007669"/>
    <property type="project" value="UniProtKB-UniRule"/>
</dbReference>
<sequence>MLSTILGFTQFIFTIIIGLYFWGQFRSQQSSEKGIKEDSKIEMEHLNAMRRISLSQPLTEKTRPKNLEEIVGQEEGVQAVKVGLCGPNPQHILIYGPPGVGKTAACRVALEEAKRTAESPFGKDAKFVEVDATIMHYDERSIADPLIGSVHDPIYQGAGAYGQAGVPQPKEGAVSKAHGGVLFIDEIGELQQIQMNRLLKVLEDRKVQFESAYYASTNKNIPRHIHDMFKNGVPADFRLVGATTRSPEEIPPALRSRCMEIYFNPLTKQDLMKILDNAVEKLDISLGMDCKRMICSYAANGRDVVSMLQTLASKLALEHKTSAEIADVEWVVETGRYSAKMDEELEEGARVGVVNGLAVTDAGCGMLMPIEVSAELGQGAVKCTGIMEEETISRGNLSLTRTSTAKGAVNNVMTVLRTVCKIDLSAYNLHINFSGGMPVDGPSAGTAIFIGCYSAILNLPVDNRYAFTGELSIKGLVKPVGGVAAKIEAAQKAGAHTVFIPKANAQKKFETMGIKVIAVHHINEILEHVFAAGRGKIVDIPLPEQEILSAKGKE</sequence>
<proteinExistence type="inferred from homology"/>
<dbReference type="NCBIfam" id="TIGR02902">
    <property type="entry name" value="spore_lonB"/>
    <property type="match status" value="1"/>
</dbReference>
<evidence type="ECO:0000256" key="5">
    <source>
        <dbReference type="SAM" id="Phobius"/>
    </source>
</evidence>
<feature type="domain" description="Lon proteolytic" evidence="6">
    <location>
        <begin position="348"/>
        <end position="532"/>
    </location>
</feature>
<dbReference type="EC" id="3.4.21.53" evidence="4"/>
<dbReference type="AlphaFoldDB" id="A0A9D1S762"/>
<keyword evidence="4" id="KW-0378">Hydrolase</keyword>
<keyword evidence="5" id="KW-1133">Transmembrane helix</keyword>
<dbReference type="GO" id="GO:0006508">
    <property type="term" value="P:proteolysis"/>
    <property type="evidence" value="ECO:0007669"/>
    <property type="project" value="UniProtKB-KW"/>
</dbReference>
<gene>
    <name evidence="7" type="primary">lonB</name>
    <name evidence="7" type="ORF">IAB04_08370</name>
</gene>
<dbReference type="GO" id="GO:0005524">
    <property type="term" value="F:ATP binding"/>
    <property type="evidence" value="ECO:0007669"/>
    <property type="project" value="InterPro"/>
</dbReference>
<keyword evidence="5" id="KW-0812">Transmembrane</keyword>
<evidence type="ECO:0000313" key="7">
    <source>
        <dbReference type="EMBL" id="HIU49370.1"/>
    </source>
</evidence>
<dbReference type="PRINTS" id="PR00830">
    <property type="entry name" value="ENDOLAPTASE"/>
</dbReference>
<reference evidence="7" key="2">
    <citation type="journal article" date="2021" name="PeerJ">
        <title>Extensive microbial diversity within the chicken gut microbiome revealed by metagenomics and culture.</title>
        <authorList>
            <person name="Gilroy R."/>
            <person name="Ravi A."/>
            <person name="Getino M."/>
            <person name="Pursley I."/>
            <person name="Horton D.L."/>
            <person name="Alikhan N.F."/>
            <person name="Baker D."/>
            <person name="Gharbi K."/>
            <person name="Hall N."/>
            <person name="Watson M."/>
            <person name="Adriaenssens E.M."/>
            <person name="Foster-Nyarko E."/>
            <person name="Jarju S."/>
            <person name="Secka A."/>
            <person name="Antonio M."/>
            <person name="Oren A."/>
            <person name="Chaudhuri R.R."/>
            <person name="La Ragione R."/>
            <person name="Hildebrand F."/>
            <person name="Pallen M.J."/>
        </authorList>
    </citation>
    <scope>NUCLEOTIDE SEQUENCE</scope>
    <source>
        <strain evidence="7">ChiSjej4B22-9803</strain>
    </source>
</reference>
<dbReference type="InterPro" id="IPR027065">
    <property type="entry name" value="Lon_Prtase"/>
</dbReference>
<organism evidence="7 8">
    <name type="scientific">Candidatus Avimonoglobus intestinipullorum</name>
    <dbReference type="NCBI Taxonomy" id="2840699"/>
    <lineage>
        <taxon>Bacteria</taxon>
        <taxon>Bacillati</taxon>
        <taxon>Bacillota</taxon>
        <taxon>Clostridia</taxon>
        <taxon>Eubacteriales</taxon>
        <taxon>Candidatus Avimonoglobus</taxon>
    </lineage>
</organism>
<dbReference type="Gene3D" id="3.40.50.300">
    <property type="entry name" value="P-loop containing nucleotide triphosphate hydrolases"/>
    <property type="match status" value="1"/>
</dbReference>
<evidence type="ECO:0000259" key="6">
    <source>
        <dbReference type="PROSITE" id="PS51786"/>
    </source>
</evidence>
<dbReference type="GO" id="GO:0030163">
    <property type="term" value="P:protein catabolic process"/>
    <property type="evidence" value="ECO:0007669"/>
    <property type="project" value="InterPro"/>
</dbReference>
<dbReference type="SUPFAM" id="SSF52540">
    <property type="entry name" value="P-loop containing nucleoside triphosphate hydrolases"/>
    <property type="match status" value="1"/>
</dbReference>
<evidence type="ECO:0000256" key="1">
    <source>
        <dbReference type="ARBA" id="ARBA00022670"/>
    </source>
</evidence>
<name>A0A9D1S762_9FIRM</name>
<dbReference type="InterPro" id="IPR000523">
    <property type="entry name" value="Mg_chelatse_chII-like_cat_dom"/>
</dbReference>
<dbReference type="SUPFAM" id="SSF54211">
    <property type="entry name" value="Ribosomal protein S5 domain 2-like"/>
    <property type="match status" value="1"/>
</dbReference>
<dbReference type="InterPro" id="IPR003593">
    <property type="entry name" value="AAA+_ATPase"/>
</dbReference>
<evidence type="ECO:0000256" key="2">
    <source>
        <dbReference type="ARBA" id="ARBA00022825"/>
    </source>
</evidence>
<dbReference type="GO" id="GO:0004252">
    <property type="term" value="F:serine-type endopeptidase activity"/>
    <property type="evidence" value="ECO:0007669"/>
    <property type="project" value="UniProtKB-UniRule"/>
</dbReference>
<evidence type="ECO:0000256" key="3">
    <source>
        <dbReference type="ARBA" id="ARBA00026070"/>
    </source>
</evidence>
<accession>A0A9D1S762</accession>
<reference evidence="7" key="1">
    <citation type="submission" date="2020-10" db="EMBL/GenBank/DDBJ databases">
        <authorList>
            <person name="Gilroy R."/>
        </authorList>
    </citation>
    <scope>NUCLEOTIDE SEQUENCE</scope>
    <source>
        <strain evidence="7">ChiSjej4B22-9803</strain>
    </source>
</reference>
<feature type="transmembrane region" description="Helical" evidence="5">
    <location>
        <begin position="6"/>
        <end position="23"/>
    </location>
</feature>
<dbReference type="PROSITE" id="PS51786">
    <property type="entry name" value="LON_PROTEOLYTIC"/>
    <property type="match status" value="1"/>
</dbReference>
<dbReference type="CDD" id="cd00009">
    <property type="entry name" value="AAA"/>
    <property type="match status" value="1"/>
</dbReference>
<dbReference type="InterPro" id="IPR014721">
    <property type="entry name" value="Ribsml_uS5_D2-typ_fold_subgr"/>
</dbReference>
<comment type="caution">
    <text evidence="7">The sequence shown here is derived from an EMBL/GenBank/DDBJ whole genome shotgun (WGS) entry which is preliminary data.</text>
</comment>
<dbReference type="InterPro" id="IPR027417">
    <property type="entry name" value="P-loop_NTPase"/>
</dbReference>
<evidence type="ECO:0000256" key="4">
    <source>
        <dbReference type="PROSITE-ProRule" id="PRU01122"/>
    </source>
</evidence>
<dbReference type="InterPro" id="IPR008269">
    <property type="entry name" value="Lon_proteolytic"/>
</dbReference>
<protein>
    <recommendedName>
        <fullName evidence="4">endopeptidase La</fullName>
        <ecNumber evidence="4">3.4.21.53</ecNumber>
    </recommendedName>
</protein>
<comment type="catalytic activity">
    <reaction evidence="4">
        <text>Hydrolysis of proteins in presence of ATP.</text>
        <dbReference type="EC" id="3.4.21.53"/>
    </reaction>
</comment>
<keyword evidence="5" id="KW-0472">Membrane</keyword>
<dbReference type="Gene3D" id="3.30.230.10">
    <property type="match status" value="1"/>
</dbReference>
<dbReference type="PANTHER" id="PTHR10046">
    <property type="entry name" value="ATP DEPENDENT LON PROTEASE FAMILY MEMBER"/>
    <property type="match status" value="1"/>
</dbReference>
<dbReference type="SMART" id="SM00382">
    <property type="entry name" value="AAA"/>
    <property type="match status" value="1"/>
</dbReference>
<keyword evidence="1 4" id="KW-0645">Protease</keyword>
<dbReference type="InterPro" id="IPR020568">
    <property type="entry name" value="Ribosomal_Su5_D2-typ_SF"/>
</dbReference>
<evidence type="ECO:0000313" key="8">
    <source>
        <dbReference type="Proteomes" id="UP000824111"/>
    </source>
</evidence>
<comment type="subunit">
    <text evidence="3">Homohexamer. Organized in a ring with a central cavity.</text>
</comment>
<feature type="active site" evidence="4">
    <location>
        <position position="443"/>
    </location>
</feature>
<comment type="similarity">
    <text evidence="4">Belongs to the peptidase S16 family.</text>
</comment>
<dbReference type="InterPro" id="IPR014251">
    <property type="entry name" value="Spore_LonB"/>
</dbReference>
<feature type="active site" evidence="4">
    <location>
        <position position="486"/>
    </location>
</feature>
<dbReference type="Pfam" id="PF01078">
    <property type="entry name" value="Mg_chelatase"/>
    <property type="match status" value="1"/>
</dbReference>
<dbReference type="Pfam" id="PF05362">
    <property type="entry name" value="Lon_C"/>
    <property type="match status" value="1"/>
</dbReference>
<dbReference type="EMBL" id="DVND01000212">
    <property type="protein sequence ID" value="HIU49370.1"/>
    <property type="molecule type" value="Genomic_DNA"/>
</dbReference>
<dbReference type="Proteomes" id="UP000824111">
    <property type="component" value="Unassembled WGS sequence"/>
</dbReference>
<keyword evidence="2 4" id="KW-0720">Serine protease</keyword>